<dbReference type="Proteomes" id="UP000664859">
    <property type="component" value="Unassembled WGS sequence"/>
</dbReference>
<protein>
    <submittedName>
        <fullName evidence="3">Rrp15p-domain-containing protein</fullName>
    </submittedName>
</protein>
<name>A0A835YTV9_9STRA</name>
<organism evidence="3 4">
    <name type="scientific">Tribonema minus</name>
    <dbReference type="NCBI Taxonomy" id="303371"/>
    <lineage>
        <taxon>Eukaryota</taxon>
        <taxon>Sar</taxon>
        <taxon>Stramenopiles</taxon>
        <taxon>Ochrophyta</taxon>
        <taxon>PX clade</taxon>
        <taxon>Xanthophyceae</taxon>
        <taxon>Tribonematales</taxon>
        <taxon>Tribonemataceae</taxon>
        <taxon>Tribonema</taxon>
    </lineage>
</organism>
<evidence type="ECO:0000313" key="4">
    <source>
        <dbReference type="Proteomes" id="UP000664859"/>
    </source>
</evidence>
<feature type="compositionally biased region" description="Gly residues" evidence="2">
    <location>
        <begin position="278"/>
        <end position="290"/>
    </location>
</feature>
<feature type="region of interest" description="Disordered" evidence="2">
    <location>
        <begin position="1"/>
        <end position="137"/>
    </location>
</feature>
<dbReference type="Pfam" id="PF07890">
    <property type="entry name" value="Rrp15p"/>
    <property type="match status" value="1"/>
</dbReference>
<dbReference type="PANTHER" id="PTHR13245">
    <property type="entry name" value="RRP15-LIKE PROTEIN"/>
    <property type="match status" value="1"/>
</dbReference>
<keyword evidence="4" id="KW-1185">Reference proteome</keyword>
<feature type="compositionally biased region" description="Basic residues" evidence="2">
    <location>
        <begin position="7"/>
        <end position="25"/>
    </location>
</feature>
<dbReference type="EMBL" id="JAFCMP010000536">
    <property type="protein sequence ID" value="KAG5176478.1"/>
    <property type="molecule type" value="Genomic_DNA"/>
</dbReference>
<dbReference type="GO" id="GO:0000470">
    <property type="term" value="P:maturation of LSU-rRNA"/>
    <property type="evidence" value="ECO:0007669"/>
    <property type="project" value="TreeGrafter"/>
</dbReference>
<evidence type="ECO:0000256" key="2">
    <source>
        <dbReference type="SAM" id="MobiDB-lite"/>
    </source>
</evidence>
<feature type="region of interest" description="Disordered" evidence="2">
    <location>
        <begin position="270"/>
        <end position="290"/>
    </location>
</feature>
<evidence type="ECO:0000313" key="3">
    <source>
        <dbReference type="EMBL" id="KAG5176478.1"/>
    </source>
</evidence>
<dbReference type="AlphaFoldDB" id="A0A835YTV9"/>
<dbReference type="GO" id="GO:0000460">
    <property type="term" value="P:maturation of 5.8S rRNA"/>
    <property type="evidence" value="ECO:0007669"/>
    <property type="project" value="TreeGrafter"/>
</dbReference>
<dbReference type="InterPro" id="IPR012459">
    <property type="entry name" value="Rrp15"/>
</dbReference>
<feature type="compositionally biased region" description="Low complexity" evidence="2">
    <location>
        <begin position="109"/>
        <end position="119"/>
    </location>
</feature>
<comment type="similarity">
    <text evidence="1">Belongs to the RRP15 family.</text>
</comment>
<feature type="region of interest" description="Disordered" evidence="2">
    <location>
        <begin position="307"/>
        <end position="338"/>
    </location>
</feature>
<evidence type="ECO:0000256" key="1">
    <source>
        <dbReference type="ARBA" id="ARBA00007462"/>
    </source>
</evidence>
<dbReference type="PANTHER" id="PTHR13245:SF14">
    <property type="entry name" value="RRP15-LIKE PROTEIN"/>
    <property type="match status" value="1"/>
</dbReference>
<dbReference type="GO" id="GO:0030687">
    <property type="term" value="C:preribosome, large subunit precursor"/>
    <property type="evidence" value="ECO:0007669"/>
    <property type="project" value="TreeGrafter"/>
</dbReference>
<dbReference type="OrthoDB" id="20949at2759"/>
<proteinExistence type="inferred from homology"/>
<comment type="caution">
    <text evidence="3">The sequence shown here is derived from an EMBL/GenBank/DDBJ whole genome shotgun (WGS) entry which is preliminary data.</text>
</comment>
<accession>A0A835YTV9</accession>
<reference evidence="3" key="1">
    <citation type="submission" date="2021-02" db="EMBL/GenBank/DDBJ databases">
        <title>First Annotated Genome of the Yellow-green Alga Tribonema minus.</title>
        <authorList>
            <person name="Mahan K.M."/>
        </authorList>
    </citation>
    <scope>NUCLEOTIDE SEQUENCE</scope>
    <source>
        <strain evidence="3">UTEX B ZZ1240</strain>
    </source>
</reference>
<sequence length="338" mass="34859">MSGRLAALKKKGLRKAAGKKGKNAKPKQVSWDYDNSEDETSGPREAPRSSDASGGAAKRGVKRKLAVAEKPARAATEALADDAGEYSADASGGEDMSQHSDDVPGDAESQSSDSDTGSASKHHRPASGDGAGGMGDVMARILGQQIAGSSAPVLAKRKTKAMKEMAEEAERKATLVAKRAERRAARAQQLVVPDVTSQDRERQLKKIATRGVVALFNAISQQQQRLRAAEGDDAAAAAAAASKKPGKRGRKDGAAAAVKTMSKAAFAGMMKGDDANPRGGGAGGVKGGAAGEGWSVLQDDYMMGSKVLKDWDQESDSDGAGGVEPELRPLGEDSGGEE</sequence>
<gene>
    <name evidence="3" type="ORF">JKP88DRAFT_347090</name>
</gene>